<evidence type="ECO:0000313" key="1">
    <source>
        <dbReference type="EMBL" id="BBE09581.1"/>
    </source>
</evidence>
<evidence type="ECO:0000313" key="2">
    <source>
        <dbReference type="Proteomes" id="UP000282597"/>
    </source>
</evidence>
<dbReference type="Proteomes" id="UP000282597">
    <property type="component" value="Chromosome"/>
</dbReference>
<dbReference type="EMBL" id="AP018150">
    <property type="protein sequence ID" value="BBE09581.1"/>
    <property type="molecule type" value="Genomic_DNA"/>
</dbReference>
<reference evidence="1 2" key="1">
    <citation type="journal article" date="2018" name="Microbes Environ.">
        <title>Comparative Genomic Insights into Endofungal Lifestyles of Two Bacterial Endosymbionts, Mycoavidus cysteinexigens and Burkholderia rhizoxinica.</title>
        <authorList>
            <person name="Sharmin D."/>
            <person name="Guo Y."/>
            <person name="Nishizawa T."/>
            <person name="Ohshima S."/>
            <person name="Sato Y."/>
            <person name="Takashima Y."/>
            <person name="Narisawa K."/>
            <person name="Ohta H."/>
        </authorList>
    </citation>
    <scope>NUCLEOTIDE SEQUENCE [LARGE SCALE GENOMIC DNA]</scope>
    <source>
        <strain evidence="1 2">B1-EB</strain>
    </source>
</reference>
<proteinExistence type="predicted"/>
<gene>
    <name evidence="1" type="ORF">MCB1EB_1420</name>
</gene>
<dbReference type="AlphaFoldDB" id="A0A2Z6EVY1"/>
<organism evidence="1 2">
    <name type="scientific">Mycoavidus cysteinexigens</name>
    <dbReference type="NCBI Taxonomy" id="1553431"/>
    <lineage>
        <taxon>Bacteria</taxon>
        <taxon>Pseudomonadati</taxon>
        <taxon>Pseudomonadota</taxon>
        <taxon>Betaproteobacteria</taxon>
        <taxon>Burkholderiales</taxon>
        <taxon>Burkholderiaceae</taxon>
        <taxon>Mycoavidus</taxon>
    </lineage>
</organism>
<protein>
    <submittedName>
        <fullName evidence="1">Uncharacterized protein</fullName>
    </submittedName>
</protein>
<dbReference type="KEGG" id="mcys:MCB1EB_1420"/>
<sequence>MYQLNTNAARQAEQLSSWINEPGKYIGTFICAEHVTSSKKGSQGIKFTFETQERQKGSFTLWILDAQSKELYGYQHLNALMVCLRLKNIKAIPGSAKKWDESSQSMISSPAQVFAELTDQKIGVLLDTEEYEKKDGSIGIKVAPVGFFDAKSDLMASEILDQKGQPEQLAKIVRKLKHRPLKHLSPPSSGNAPYVVAKSSSHQFDDMDDDIPF</sequence>
<keyword evidence="2" id="KW-1185">Reference proteome</keyword>
<dbReference type="RefSeq" id="WP_045361719.1">
    <property type="nucleotide sequence ID" value="NZ_AP018150.1"/>
</dbReference>
<name>A0A2Z6EVY1_9BURK</name>
<accession>A0A2Z6EVY1</accession>